<proteinExistence type="predicted"/>
<keyword evidence="3" id="KW-0862">Zinc</keyword>
<dbReference type="InterPro" id="IPR001222">
    <property type="entry name" value="Znf_TFIIS"/>
</dbReference>
<organism evidence="6">
    <name type="scientific">Cuerna arida</name>
    <dbReference type="NCBI Taxonomy" id="1464854"/>
    <lineage>
        <taxon>Eukaryota</taxon>
        <taxon>Metazoa</taxon>
        <taxon>Ecdysozoa</taxon>
        <taxon>Arthropoda</taxon>
        <taxon>Hexapoda</taxon>
        <taxon>Insecta</taxon>
        <taxon>Pterygota</taxon>
        <taxon>Neoptera</taxon>
        <taxon>Paraneoptera</taxon>
        <taxon>Hemiptera</taxon>
        <taxon>Auchenorrhyncha</taxon>
        <taxon>Membracoidea</taxon>
        <taxon>Cicadellidae</taxon>
        <taxon>Cicadellinae</taxon>
        <taxon>Proconiini</taxon>
        <taxon>Cuerna</taxon>
    </lineage>
</organism>
<accession>A0A1B6FEM7</accession>
<dbReference type="Pfam" id="PF01096">
    <property type="entry name" value="Zn_ribbon_TFIIS"/>
    <property type="match status" value="1"/>
</dbReference>
<dbReference type="GO" id="GO:0008270">
    <property type="term" value="F:zinc ion binding"/>
    <property type="evidence" value="ECO:0007669"/>
    <property type="project" value="UniProtKB-KW"/>
</dbReference>
<evidence type="ECO:0000259" key="5">
    <source>
        <dbReference type="PROSITE" id="PS51133"/>
    </source>
</evidence>
<dbReference type="GO" id="GO:0003676">
    <property type="term" value="F:nucleic acid binding"/>
    <property type="evidence" value="ECO:0007669"/>
    <property type="project" value="InterPro"/>
</dbReference>
<dbReference type="GO" id="GO:0006351">
    <property type="term" value="P:DNA-templated transcription"/>
    <property type="evidence" value="ECO:0007669"/>
    <property type="project" value="InterPro"/>
</dbReference>
<sequence>FAMIFCKSCRMLLFITDNSGYCSNCKEDPNNDDSDIFEYTLNLNPDDDMENDENVDKTKIEEVVTSYDCYPQIERNCSKCSFNWMYYYTLQTRAADEGQTV</sequence>
<evidence type="ECO:0000256" key="3">
    <source>
        <dbReference type="ARBA" id="ARBA00022833"/>
    </source>
</evidence>
<dbReference type="SUPFAM" id="SSF57783">
    <property type="entry name" value="Zinc beta-ribbon"/>
    <property type="match status" value="1"/>
</dbReference>
<evidence type="ECO:0000313" key="6">
    <source>
        <dbReference type="EMBL" id="JAS48669.1"/>
    </source>
</evidence>
<dbReference type="Gene3D" id="2.20.25.10">
    <property type="match status" value="1"/>
</dbReference>
<feature type="non-terminal residue" evidence="6">
    <location>
        <position position="101"/>
    </location>
</feature>
<feature type="non-terminal residue" evidence="6">
    <location>
        <position position="1"/>
    </location>
</feature>
<name>A0A1B6FEM7_9HEMI</name>
<evidence type="ECO:0000256" key="2">
    <source>
        <dbReference type="ARBA" id="ARBA00022771"/>
    </source>
</evidence>
<keyword evidence="2 4" id="KW-0863">Zinc-finger</keyword>
<evidence type="ECO:0000256" key="1">
    <source>
        <dbReference type="ARBA" id="ARBA00022723"/>
    </source>
</evidence>
<evidence type="ECO:0000256" key="4">
    <source>
        <dbReference type="PROSITE-ProRule" id="PRU00472"/>
    </source>
</evidence>
<gene>
    <name evidence="6" type="ORF">g.48032</name>
</gene>
<dbReference type="EMBL" id="GECZ01021100">
    <property type="protein sequence ID" value="JAS48669.1"/>
    <property type="molecule type" value="Transcribed_RNA"/>
</dbReference>
<protein>
    <recommendedName>
        <fullName evidence="5">TFIIS-type domain-containing protein</fullName>
    </recommendedName>
</protein>
<keyword evidence="1" id="KW-0479">Metal-binding</keyword>
<dbReference type="PROSITE" id="PS51133">
    <property type="entry name" value="ZF_TFIIS_2"/>
    <property type="match status" value="1"/>
</dbReference>
<reference evidence="6" key="1">
    <citation type="submission" date="2015-11" db="EMBL/GenBank/DDBJ databases">
        <title>De novo transcriptome assembly of four potential Pierce s Disease insect vectors from Arizona vineyards.</title>
        <authorList>
            <person name="Tassone E.E."/>
        </authorList>
    </citation>
    <scope>NUCLEOTIDE SEQUENCE</scope>
</reference>
<feature type="domain" description="TFIIS-type" evidence="5">
    <location>
        <begin position="73"/>
        <end position="101"/>
    </location>
</feature>
<dbReference type="AlphaFoldDB" id="A0A1B6FEM7"/>